<accession>A0A9P9DNN9</accession>
<dbReference type="InterPro" id="IPR001650">
    <property type="entry name" value="Helicase_C-like"/>
</dbReference>
<dbReference type="Gene3D" id="3.30.160.380">
    <property type="entry name" value="Dicer dimerisation domain"/>
    <property type="match status" value="1"/>
</dbReference>
<dbReference type="GO" id="GO:0005524">
    <property type="term" value="F:ATP binding"/>
    <property type="evidence" value="ECO:0007669"/>
    <property type="project" value="UniProtKB-KW"/>
</dbReference>
<feature type="domain" description="Helicase ATP-binding" evidence="17">
    <location>
        <begin position="32"/>
        <end position="212"/>
    </location>
</feature>
<keyword evidence="10" id="KW-0460">Magnesium</keyword>
<dbReference type="PROSITE" id="PS51327">
    <property type="entry name" value="DICER_DSRBF"/>
    <property type="match status" value="1"/>
</dbReference>
<dbReference type="Proteomes" id="UP000700596">
    <property type="component" value="Unassembled WGS sequence"/>
</dbReference>
<evidence type="ECO:0000256" key="6">
    <source>
        <dbReference type="ARBA" id="ARBA00022741"/>
    </source>
</evidence>
<dbReference type="EMBL" id="JAGMWT010000009">
    <property type="protein sequence ID" value="KAH7122262.1"/>
    <property type="molecule type" value="Genomic_DNA"/>
</dbReference>
<dbReference type="CDD" id="cd18802">
    <property type="entry name" value="SF2_C_dicer"/>
    <property type="match status" value="1"/>
</dbReference>
<dbReference type="GO" id="GO:0030422">
    <property type="term" value="P:siRNA processing"/>
    <property type="evidence" value="ECO:0007669"/>
    <property type="project" value="TreeGrafter"/>
</dbReference>
<comment type="caution">
    <text evidence="20">The sequence shown here is derived from an EMBL/GenBank/DDBJ whole genome shotgun (WGS) entry which is preliminary data.</text>
</comment>
<evidence type="ECO:0000256" key="14">
    <source>
        <dbReference type="ARBA" id="ARBA00025403"/>
    </source>
</evidence>
<comment type="similarity">
    <text evidence="15">Belongs to the helicase family. Dicer subfamily.</text>
</comment>
<evidence type="ECO:0000259" key="16">
    <source>
        <dbReference type="PROSITE" id="PS50142"/>
    </source>
</evidence>
<proteinExistence type="inferred from homology"/>
<dbReference type="SMART" id="SM00487">
    <property type="entry name" value="DEXDc"/>
    <property type="match status" value="1"/>
</dbReference>
<dbReference type="GO" id="GO:0046872">
    <property type="term" value="F:metal ion binding"/>
    <property type="evidence" value="ECO:0007669"/>
    <property type="project" value="UniProtKB-KW"/>
</dbReference>
<evidence type="ECO:0000256" key="11">
    <source>
        <dbReference type="ARBA" id="ARBA00022884"/>
    </source>
</evidence>
<dbReference type="GO" id="GO:0004525">
    <property type="term" value="F:ribonuclease III activity"/>
    <property type="evidence" value="ECO:0007669"/>
    <property type="project" value="InterPro"/>
</dbReference>
<protein>
    <submittedName>
        <fullName evidence="20">Dicer-like protein 2</fullName>
    </submittedName>
</protein>
<dbReference type="Pfam" id="PF00270">
    <property type="entry name" value="DEAD"/>
    <property type="match status" value="1"/>
</dbReference>
<dbReference type="CDD" id="cd00593">
    <property type="entry name" value="RIBOc"/>
    <property type="match status" value="2"/>
</dbReference>
<dbReference type="GO" id="GO:0004386">
    <property type="term" value="F:helicase activity"/>
    <property type="evidence" value="ECO:0007669"/>
    <property type="project" value="UniProtKB-KW"/>
</dbReference>
<keyword evidence="9" id="KW-0067">ATP-binding</keyword>
<dbReference type="PROSITE" id="PS00517">
    <property type="entry name" value="RNASE_3_1"/>
    <property type="match status" value="1"/>
</dbReference>
<organism evidence="20 21">
    <name type="scientific">Dendryphion nanum</name>
    <dbReference type="NCBI Taxonomy" id="256645"/>
    <lineage>
        <taxon>Eukaryota</taxon>
        <taxon>Fungi</taxon>
        <taxon>Dikarya</taxon>
        <taxon>Ascomycota</taxon>
        <taxon>Pezizomycotina</taxon>
        <taxon>Dothideomycetes</taxon>
        <taxon>Pleosporomycetidae</taxon>
        <taxon>Pleosporales</taxon>
        <taxon>Torulaceae</taxon>
        <taxon>Dendryphion</taxon>
    </lineage>
</organism>
<evidence type="ECO:0000256" key="15">
    <source>
        <dbReference type="PROSITE-ProRule" id="PRU00657"/>
    </source>
</evidence>
<dbReference type="InterPro" id="IPR027417">
    <property type="entry name" value="P-loop_NTPase"/>
</dbReference>
<dbReference type="InterPro" id="IPR005034">
    <property type="entry name" value="Dicer_dimerisation"/>
</dbReference>
<dbReference type="PANTHER" id="PTHR14950">
    <property type="entry name" value="DICER-RELATED"/>
    <property type="match status" value="1"/>
</dbReference>
<dbReference type="Pfam" id="PF00271">
    <property type="entry name" value="Helicase_C"/>
    <property type="match status" value="1"/>
</dbReference>
<dbReference type="Pfam" id="PF00636">
    <property type="entry name" value="Ribonuclease_3"/>
    <property type="match status" value="2"/>
</dbReference>
<dbReference type="SMART" id="SM00535">
    <property type="entry name" value="RIBOc"/>
    <property type="match status" value="2"/>
</dbReference>
<evidence type="ECO:0000256" key="2">
    <source>
        <dbReference type="ARBA" id="ARBA00001946"/>
    </source>
</evidence>
<dbReference type="PANTHER" id="PTHR14950:SF37">
    <property type="entry name" value="ENDORIBONUCLEASE DICER"/>
    <property type="match status" value="1"/>
</dbReference>
<dbReference type="GO" id="GO:0050688">
    <property type="term" value="P:regulation of defense response to virus"/>
    <property type="evidence" value="ECO:0007669"/>
    <property type="project" value="UniProtKB-KW"/>
</dbReference>
<evidence type="ECO:0000256" key="1">
    <source>
        <dbReference type="ARBA" id="ARBA00001936"/>
    </source>
</evidence>
<dbReference type="Pfam" id="PF03368">
    <property type="entry name" value="Dicer_dimer"/>
    <property type="match status" value="1"/>
</dbReference>
<evidence type="ECO:0000256" key="9">
    <source>
        <dbReference type="ARBA" id="ARBA00022840"/>
    </source>
</evidence>
<comment type="cofactor">
    <cofactor evidence="2">
        <name>Mg(2+)</name>
        <dbReference type="ChEBI" id="CHEBI:18420"/>
    </cofactor>
</comment>
<keyword evidence="6" id="KW-0547">Nucleotide-binding</keyword>
<dbReference type="InterPro" id="IPR011545">
    <property type="entry name" value="DEAD/DEAH_box_helicase_dom"/>
</dbReference>
<dbReference type="FunFam" id="3.40.50.300:FF:001669">
    <property type="entry name" value="Dicer-like protein 1"/>
    <property type="match status" value="1"/>
</dbReference>
<dbReference type="InterPro" id="IPR000999">
    <property type="entry name" value="RNase_III_dom"/>
</dbReference>
<dbReference type="SUPFAM" id="SSF52540">
    <property type="entry name" value="P-loop containing nucleoside triphosphate hydrolases"/>
    <property type="match status" value="1"/>
</dbReference>
<dbReference type="PROSITE" id="PS51192">
    <property type="entry name" value="HELICASE_ATP_BIND_1"/>
    <property type="match status" value="1"/>
</dbReference>
<comment type="function">
    <text evidence="14">Dicer-like endonuclease involved in cleaving double-stranded RNA in the RNA interference (RNAi) pathway. Produces 21 to 25 bp dsRNAs (siRNAs) which target the selective destruction of homologous RNAs leading to sequence-specific suppression of gene expression, called post-transcriptional gene silencing (PTGS). Part of a broad host defense response against viral infection and transposons.</text>
</comment>
<keyword evidence="3" id="KW-0930">Antiviral protein</keyword>
<keyword evidence="5" id="KW-0677">Repeat</keyword>
<gene>
    <name evidence="20" type="ORF">B0J11DRAFT_531046</name>
</gene>
<feature type="domain" description="Helicase C-terminal" evidence="18">
    <location>
        <begin position="380"/>
        <end position="553"/>
    </location>
</feature>
<sequence>MGSTDETTGDDGVVEAGLGYDTFRLRSYQAEMVEESMRGNIIVAMDTGSGKTHIALARTAAELEVCETNKIVWFLAPTVTLCKQQFDVFQLNLPGFGIQMLSGDDNVDHWSDQAVWDGILHNIRIVLSTHKVLLDALTHGFVRIQQLALIIFDEAHHCVSNHPANQIMSNFYIPLVATNDAYLLPRVLGLSASPVMKARASGQDLQKIERNLNAIARSPKLHRSELIRFVHRPKLIKVTYPAVNPGPSKSHTLDALKLAYKRYDITTDPYVDGLLNKLKAGVDCSGQIQKVIENGKTYCKEQLRILVDKGTTMMDELGPSPTDWYISQCIEKYGEAVQSYDQQSPDWLENEKRHLSNILQKIPVLDCTSTPILLSDISAKVDILIDVLVTEAGPDFTGIVFVEQRVWVIALAEIISLHPRTKDIFNVGTFVGTSNSAKRRLNIADTTEPRNQQTTLADFRLGKKNLIFATSVLEEGIDISSCRLVICFERPKNLKSFVQRRGRARKQESKYIIFIPDVGDERTPEAWEALEEEMKQAYLNDEREIKAAEDRELQKEDSKLYYQVSKTGAILTIDNALQHLHHFCALLGSGPFVDSRPQFTFSTNAIGKIMAQVTLPTFVDPDMRLAKSEMIWATERMAKNDAAFQAYKALHHAGLVNDNLLPAHEEVNDEAAEFQIPDHTPSLVQVSAAFDPWTNVARNYDQNPQVYHQNLLQVKLGNHVVIEIVLCIPLQGTLPSIPEFPLYWNETREYTGKIISLGSIELSDEELAVARSITWMIMQPTYASKMQEERPDFLWLILPSDRGGHIWDISRLRDWKVRISGTTFAQDLVMDQTRLSSDWGLVSYQGDNRKYIINDIDYDTGVPRLLVTRQPKRRDFLHRIVEGTQKTDAYTKVESFLATDCMVDNLPFSYSLLALFLPSILHKYEVFMLANTLMSTILNPLSFEPTQISLLVQALTSSATGEEKNYQRLEFLGDCILKFISSVHLSAAKLNWPEGYLTRKKGKIVSNGYLARATMSLGLDAFILTKRFTGNKWLPRFANDVLNPPAQCDPPVRSSKLLADVIESLIGTSYVIGGFPKAFTCVQTLLTQEKWTPIPEANITLYDAVPTGVEYSGSVILETLIGHTFTKKALLLEACTHASYNGPNANVRSYERLEFLGDAVLDYIISKRLYAHAPELSHQKMHAIRSSMANASFLAFRMLETTIQEPMTNKKTLEPEYQSRALYMYMRHSGGQLLRPREIALKQHNASRDVILAALHQDSRFPWHLFALNDAPKFLSDIVESALGAIYVDTKGDIEACENFVERLGILSALERILRDGVDCLHPKERLGHLAVEKSVQYVHINEVEMQGLEGDGNKAEQVAVETEEKAKMYKVQVMLGGVEVGGAVEGLKRLNAETIAAWKAVGILEGKAKEDVAMADESEDEWFDTEEGGGVALNGFL</sequence>
<dbReference type="PROSITE" id="PS50142">
    <property type="entry name" value="RNASE_3_2"/>
    <property type="match status" value="2"/>
</dbReference>
<dbReference type="CDD" id="cd18034">
    <property type="entry name" value="DEXHc_dicer"/>
    <property type="match status" value="1"/>
</dbReference>
<dbReference type="GO" id="GO:0005737">
    <property type="term" value="C:cytoplasm"/>
    <property type="evidence" value="ECO:0007669"/>
    <property type="project" value="TreeGrafter"/>
</dbReference>
<evidence type="ECO:0000259" key="17">
    <source>
        <dbReference type="PROSITE" id="PS51192"/>
    </source>
</evidence>
<evidence type="ECO:0000259" key="19">
    <source>
        <dbReference type="PROSITE" id="PS51327"/>
    </source>
</evidence>
<evidence type="ECO:0000256" key="10">
    <source>
        <dbReference type="ARBA" id="ARBA00022842"/>
    </source>
</evidence>
<dbReference type="InterPro" id="IPR036389">
    <property type="entry name" value="RNase_III_sf"/>
</dbReference>
<evidence type="ECO:0000256" key="4">
    <source>
        <dbReference type="ARBA" id="ARBA00022723"/>
    </source>
</evidence>
<keyword evidence="12" id="KW-0051">Antiviral defense</keyword>
<keyword evidence="13" id="KW-0464">Manganese</keyword>
<dbReference type="SUPFAM" id="SSF69065">
    <property type="entry name" value="RNase III domain-like"/>
    <property type="match status" value="2"/>
</dbReference>
<dbReference type="OrthoDB" id="416741at2759"/>
<dbReference type="GO" id="GO:0005634">
    <property type="term" value="C:nucleus"/>
    <property type="evidence" value="ECO:0007669"/>
    <property type="project" value="TreeGrafter"/>
</dbReference>
<dbReference type="Gene3D" id="1.10.1520.10">
    <property type="entry name" value="Ribonuclease III domain"/>
    <property type="match status" value="2"/>
</dbReference>
<feature type="domain" description="RNase III" evidence="16">
    <location>
        <begin position="1114"/>
        <end position="1291"/>
    </location>
</feature>
<feature type="domain" description="RNase III" evidence="16">
    <location>
        <begin position="934"/>
        <end position="1074"/>
    </location>
</feature>
<evidence type="ECO:0000313" key="21">
    <source>
        <dbReference type="Proteomes" id="UP000700596"/>
    </source>
</evidence>
<keyword evidence="21" id="KW-1185">Reference proteome</keyword>
<keyword evidence="4" id="KW-0479">Metal-binding</keyword>
<reference evidence="20" key="1">
    <citation type="journal article" date="2021" name="Nat. Commun.">
        <title>Genetic determinants of endophytism in the Arabidopsis root mycobiome.</title>
        <authorList>
            <person name="Mesny F."/>
            <person name="Miyauchi S."/>
            <person name="Thiergart T."/>
            <person name="Pickel B."/>
            <person name="Atanasova L."/>
            <person name="Karlsson M."/>
            <person name="Huettel B."/>
            <person name="Barry K.W."/>
            <person name="Haridas S."/>
            <person name="Chen C."/>
            <person name="Bauer D."/>
            <person name="Andreopoulos W."/>
            <person name="Pangilinan J."/>
            <person name="LaButti K."/>
            <person name="Riley R."/>
            <person name="Lipzen A."/>
            <person name="Clum A."/>
            <person name="Drula E."/>
            <person name="Henrissat B."/>
            <person name="Kohler A."/>
            <person name="Grigoriev I.V."/>
            <person name="Martin F.M."/>
            <person name="Hacquard S."/>
        </authorList>
    </citation>
    <scope>NUCLEOTIDE SEQUENCE</scope>
    <source>
        <strain evidence="20">MPI-CAGE-CH-0243</strain>
    </source>
</reference>
<dbReference type="SMART" id="SM00490">
    <property type="entry name" value="HELICc"/>
    <property type="match status" value="1"/>
</dbReference>
<dbReference type="GO" id="GO:0051607">
    <property type="term" value="P:defense response to virus"/>
    <property type="evidence" value="ECO:0007669"/>
    <property type="project" value="UniProtKB-KW"/>
</dbReference>
<evidence type="ECO:0000256" key="7">
    <source>
        <dbReference type="ARBA" id="ARBA00022801"/>
    </source>
</evidence>
<keyword evidence="8" id="KW-0347">Helicase</keyword>
<comment type="cofactor">
    <cofactor evidence="1">
        <name>Mn(2+)</name>
        <dbReference type="ChEBI" id="CHEBI:29035"/>
    </cofactor>
</comment>
<evidence type="ECO:0000256" key="13">
    <source>
        <dbReference type="ARBA" id="ARBA00023211"/>
    </source>
</evidence>
<keyword evidence="11 15" id="KW-0694">RNA-binding</keyword>
<keyword evidence="7" id="KW-0378">Hydrolase</keyword>
<evidence type="ECO:0000256" key="8">
    <source>
        <dbReference type="ARBA" id="ARBA00022806"/>
    </source>
</evidence>
<feature type="domain" description="Dicer dsRNA-binding fold" evidence="19">
    <location>
        <begin position="576"/>
        <end position="670"/>
    </location>
</feature>
<dbReference type="Gene3D" id="3.40.50.300">
    <property type="entry name" value="P-loop containing nucleotide triphosphate hydrolases"/>
    <property type="match status" value="2"/>
</dbReference>
<dbReference type="GO" id="GO:0003723">
    <property type="term" value="F:RNA binding"/>
    <property type="evidence" value="ECO:0007669"/>
    <property type="project" value="UniProtKB-UniRule"/>
</dbReference>
<evidence type="ECO:0000313" key="20">
    <source>
        <dbReference type="EMBL" id="KAH7122262.1"/>
    </source>
</evidence>
<evidence type="ECO:0000256" key="3">
    <source>
        <dbReference type="ARBA" id="ARBA00022721"/>
    </source>
</evidence>
<dbReference type="InterPro" id="IPR014001">
    <property type="entry name" value="Helicase_ATP-bd"/>
</dbReference>
<evidence type="ECO:0000256" key="5">
    <source>
        <dbReference type="ARBA" id="ARBA00022737"/>
    </source>
</evidence>
<name>A0A9P9DNN9_9PLEO</name>
<dbReference type="PROSITE" id="PS51194">
    <property type="entry name" value="HELICASE_CTER"/>
    <property type="match status" value="1"/>
</dbReference>
<evidence type="ECO:0000259" key="18">
    <source>
        <dbReference type="PROSITE" id="PS51194"/>
    </source>
</evidence>
<dbReference type="InterPro" id="IPR038248">
    <property type="entry name" value="Dicer_dimer_sf"/>
</dbReference>
<evidence type="ECO:0000256" key="12">
    <source>
        <dbReference type="ARBA" id="ARBA00023118"/>
    </source>
</evidence>
<dbReference type="FunFam" id="1.10.1520.10:FF:000032">
    <property type="entry name" value="Dicer-like protein 2"/>
    <property type="match status" value="1"/>
</dbReference>